<proteinExistence type="predicted"/>
<evidence type="ECO:0000313" key="2">
    <source>
        <dbReference type="EMBL" id="MFC7014330.1"/>
    </source>
</evidence>
<reference evidence="3" key="1">
    <citation type="journal article" date="2019" name="Int. J. Syst. Evol. Microbiol.">
        <title>The Global Catalogue of Microorganisms (GCM) 10K type strain sequencing project: providing services to taxonomists for standard genome sequencing and annotation.</title>
        <authorList>
            <consortium name="The Broad Institute Genomics Platform"/>
            <consortium name="The Broad Institute Genome Sequencing Center for Infectious Disease"/>
            <person name="Wu L."/>
            <person name="Ma J."/>
        </authorList>
    </citation>
    <scope>NUCLEOTIDE SEQUENCE [LARGE SCALE GENOMIC DNA]</scope>
    <source>
        <strain evidence="3">JCM 4855</strain>
    </source>
</reference>
<organism evidence="2 3">
    <name type="scientific">Streptomyces viridiviolaceus</name>
    <dbReference type="NCBI Taxonomy" id="68282"/>
    <lineage>
        <taxon>Bacteria</taxon>
        <taxon>Bacillati</taxon>
        <taxon>Actinomycetota</taxon>
        <taxon>Actinomycetes</taxon>
        <taxon>Kitasatosporales</taxon>
        <taxon>Streptomycetaceae</taxon>
        <taxon>Streptomyces</taxon>
    </lineage>
</organism>
<gene>
    <name evidence="2" type="ORF">ACFQMH_21895</name>
</gene>
<dbReference type="EMBL" id="JBHSYM010000048">
    <property type="protein sequence ID" value="MFC7014330.1"/>
    <property type="molecule type" value="Genomic_DNA"/>
</dbReference>
<dbReference type="SUPFAM" id="SSF55729">
    <property type="entry name" value="Acyl-CoA N-acyltransferases (Nat)"/>
    <property type="match status" value="1"/>
</dbReference>
<keyword evidence="3" id="KW-1185">Reference proteome</keyword>
<dbReference type="Proteomes" id="UP001596409">
    <property type="component" value="Unassembled WGS sequence"/>
</dbReference>
<evidence type="ECO:0000313" key="3">
    <source>
        <dbReference type="Proteomes" id="UP001596409"/>
    </source>
</evidence>
<sequence length="261" mass="28314">MEVASLGFRTDVMLLEMGGSVVTDHGSHLVVRTPANPGFHWGNFLLFSASPQPGDAVRWSALFEAEFPEAKYRAFGVDGVAGLVGQTSEHEVLGVTAEVNTVLTADWLVPSVATPQAEIRALTGDVDWCQVLELDFACYGLPSDDDSRRFAERRVAGYRGLCEAGHGFWIGAFVEGHLRSGAGLFAVGSGLARFQNVETHPDFRRRGLASAVLHHATQRALLDLGVRTLVIVAAPDDPAIRLYRGLGFVDRERQVHLHKVG</sequence>
<dbReference type="RefSeq" id="WP_189880676.1">
    <property type="nucleotide sequence ID" value="NZ_BMWA01000047.1"/>
</dbReference>
<accession>A0ABW2E6J9</accession>
<evidence type="ECO:0000259" key="1">
    <source>
        <dbReference type="PROSITE" id="PS51186"/>
    </source>
</evidence>
<dbReference type="Pfam" id="PF00583">
    <property type="entry name" value="Acetyltransf_1"/>
    <property type="match status" value="1"/>
</dbReference>
<comment type="caution">
    <text evidence="2">The sequence shown here is derived from an EMBL/GenBank/DDBJ whole genome shotgun (WGS) entry which is preliminary data.</text>
</comment>
<protein>
    <submittedName>
        <fullName evidence="2">GNAT family N-acetyltransferase</fullName>
    </submittedName>
</protein>
<name>A0ABW2E6J9_9ACTN</name>
<dbReference type="PROSITE" id="PS51186">
    <property type="entry name" value="GNAT"/>
    <property type="match status" value="1"/>
</dbReference>
<dbReference type="Gene3D" id="3.40.630.30">
    <property type="match status" value="1"/>
</dbReference>
<dbReference type="InterPro" id="IPR016181">
    <property type="entry name" value="Acyl_CoA_acyltransferase"/>
</dbReference>
<dbReference type="InterPro" id="IPR000182">
    <property type="entry name" value="GNAT_dom"/>
</dbReference>
<feature type="domain" description="N-acetyltransferase" evidence="1">
    <location>
        <begin position="117"/>
        <end position="261"/>
    </location>
</feature>